<dbReference type="GO" id="GO:0000027">
    <property type="term" value="P:ribosomal large subunit assembly"/>
    <property type="evidence" value="ECO:0007669"/>
    <property type="project" value="TreeGrafter"/>
</dbReference>
<dbReference type="AlphaFoldDB" id="A0A4S8M9A4"/>
<dbReference type="PANTHER" id="PTHR19848:SF0">
    <property type="entry name" value="NOTCHLESS PROTEIN HOMOLOG 1"/>
    <property type="match status" value="1"/>
</dbReference>
<dbReference type="GO" id="GO:0005730">
    <property type="term" value="C:nucleolus"/>
    <property type="evidence" value="ECO:0007669"/>
    <property type="project" value="TreeGrafter"/>
</dbReference>
<dbReference type="PANTHER" id="PTHR19848">
    <property type="entry name" value="WD40 REPEAT PROTEIN"/>
    <property type="match status" value="1"/>
</dbReference>
<dbReference type="Pfam" id="PF00400">
    <property type="entry name" value="WD40"/>
    <property type="match status" value="1"/>
</dbReference>
<evidence type="ECO:0000256" key="3">
    <source>
        <dbReference type="ARBA" id="ARBA00022737"/>
    </source>
</evidence>
<keyword evidence="7" id="KW-1185">Reference proteome</keyword>
<dbReference type="PROSITE" id="PS50082">
    <property type="entry name" value="WD_REPEATS_2"/>
    <property type="match status" value="1"/>
</dbReference>
<sequence>TVRIWDTQTGKQVGQPLQGHANRVTSVAYSPDGRHVASGSEDHTVRIWDTQIATCQKVELGYPTGLDHYIYYQQVSHAHSPDSHSCFINPQGWLCYSDQISPNPSLILWIPPALRGGFSDSRQILTFPPDAINSAVHVNWDNFAYGSDWTQVWKENDD</sequence>
<reference evidence="6 7" key="1">
    <citation type="journal article" date="2019" name="Nat. Ecol. Evol.">
        <title>Megaphylogeny resolves global patterns of mushroom evolution.</title>
        <authorList>
            <person name="Varga T."/>
            <person name="Krizsan K."/>
            <person name="Foldi C."/>
            <person name="Dima B."/>
            <person name="Sanchez-Garcia M."/>
            <person name="Sanchez-Ramirez S."/>
            <person name="Szollosi G.J."/>
            <person name="Szarkandi J.G."/>
            <person name="Papp V."/>
            <person name="Albert L."/>
            <person name="Andreopoulos W."/>
            <person name="Angelini C."/>
            <person name="Antonin V."/>
            <person name="Barry K.W."/>
            <person name="Bougher N.L."/>
            <person name="Buchanan P."/>
            <person name="Buyck B."/>
            <person name="Bense V."/>
            <person name="Catcheside P."/>
            <person name="Chovatia M."/>
            <person name="Cooper J."/>
            <person name="Damon W."/>
            <person name="Desjardin D."/>
            <person name="Finy P."/>
            <person name="Geml J."/>
            <person name="Haridas S."/>
            <person name="Hughes K."/>
            <person name="Justo A."/>
            <person name="Karasinski D."/>
            <person name="Kautmanova I."/>
            <person name="Kiss B."/>
            <person name="Kocsube S."/>
            <person name="Kotiranta H."/>
            <person name="LaButti K.M."/>
            <person name="Lechner B.E."/>
            <person name="Liimatainen K."/>
            <person name="Lipzen A."/>
            <person name="Lukacs Z."/>
            <person name="Mihaltcheva S."/>
            <person name="Morgado L.N."/>
            <person name="Niskanen T."/>
            <person name="Noordeloos M.E."/>
            <person name="Ohm R.A."/>
            <person name="Ortiz-Santana B."/>
            <person name="Ovrebo C."/>
            <person name="Racz N."/>
            <person name="Riley R."/>
            <person name="Savchenko A."/>
            <person name="Shiryaev A."/>
            <person name="Soop K."/>
            <person name="Spirin V."/>
            <person name="Szebenyi C."/>
            <person name="Tomsovsky M."/>
            <person name="Tulloss R.E."/>
            <person name="Uehling J."/>
            <person name="Grigoriev I.V."/>
            <person name="Vagvolgyi C."/>
            <person name="Papp T."/>
            <person name="Martin F.M."/>
            <person name="Miettinen O."/>
            <person name="Hibbett D.S."/>
            <person name="Nagy L.G."/>
        </authorList>
    </citation>
    <scope>NUCLEOTIDE SEQUENCE [LARGE SCALE GENOMIC DNA]</scope>
    <source>
        <strain evidence="6 7">CBS 962.96</strain>
    </source>
</reference>
<keyword evidence="2 5" id="KW-0853">WD repeat</keyword>
<dbReference type="OrthoDB" id="2615105at2759"/>
<dbReference type="SMART" id="SM00320">
    <property type="entry name" value="WD40"/>
    <property type="match status" value="1"/>
</dbReference>
<dbReference type="Proteomes" id="UP000297245">
    <property type="component" value="Unassembled WGS sequence"/>
</dbReference>
<evidence type="ECO:0000256" key="1">
    <source>
        <dbReference type="ARBA" id="ARBA00004123"/>
    </source>
</evidence>
<name>A0A4S8M9A4_DENBC</name>
<evidence type="ECO:0000256" key="5">
    <source>
        <dbReference type="PROSITE-ProRule" id="PRU00221"/>
    </source>
</evidence>
<dbReference type="InterPro" id="IPR001680">
    <property type="entry name" value="WD40_rpt"/>
</dbReference>
<comment type="subcellular location">
    <subcellularLocation>
        <location evidence="1">Nucleus</location>
    </subcellularLocation>
</comment>
<evidence type="ECO:0000313" key="6">
    <source>
        <dbReference type="EMBL" id="THU98810.1"/>
    </source>
</evidence>
<evidence type="ECO:0000256" key="2">
    <source>
        <dbReference type="ARBA" id="ARBA00022574"/>
    </source>
</evidence>
<accession>A0A4S8M9A4</accession>
<evidence type="ECO:0000256" key="4">
    <source>
        <dbReference type="ARBA" id="ARBA00023242"/>
    </source>
</evidence>
<dbReference type="InterPro" id="IPR015943">
    <property type="entry name" value="WD40/YVTN_repeat-like_dom_sf"/>
</dbReference>
<evidence type="ECO:0000313" key="7">
    <source>
        <dbReference type="Proteomes" id="UP000297245"/>
    </source>
</evidence>
<dbReference type="EMBL" id="ML179129">
    <property type="protein sequence ID" value="THU98810.1"/>
    <property type="molecule type" value="Genomic_DNA"/>
</dbReference>
<proteinExistence type="predicted"/>
<keyword evidence="4" id="KW-0539">Nucleus</keyword>
<organism evidence="6 7">
    <name type="scientific">Dendrothele bispora (strain CBS 962.96)</name>
    <dbReference type="NCBI Taxonomy" id="1314807"/>
    <lineage>
        <taxon>Eukaryota</taxon>
        <taxon>Fungi</taxon>
        <taxon>Dikarya</taxon>
        <taxon>Basidiomycota</taxon>
        <taxon>Agaricomycotina</taxon>
        <taxon>Agaricomycetes</taxon>
        <taxon>Agaricomycetidae</taxon>
        <taxon>Agaricales</taxon>
        <taxon>Agaricales incertae sedis</taxon>
        <taxon>Dendrothele</taxon>
    </lineage>
</organism>
<dbReference type="InterPro" id="IPR036322">
    <property type="entry name" value="WD40_repeat_dom_sf"/>
</dbReference>
<dbReference type="PROSITE" id="PS50294">
    <property type="entry name" value="WD_REPEATS_REGION"/>
    <property type="match status" value="1"/>
</dbReference>
<gene>
    <name evidence="6" type="ORF">K435DRAFT_660161</name>
</gene>
<dbReference type="Gene3D" id="2.130.10.10">
    <property type="entry name" value="YVTN repeat-like/Quinoprotein amine dehydrogenase"/>
    <property type="match status" value="1"/>
</dbReference>
<keyword evidence="3" id="KW-0677">Repeat</keyword>
<feature type="repeat" description="WD" evidence="5">
    <location>
        <begin position="17"/>
        <end position="49"/>
    </location>
</feature>
<protein>
    <submittedName>
        <fullName evidence="6">Uncharacterized protein</fullName>
    </submittedName>
</protein>
<feature type="non-terminal residue" evidence="6">
    <location>
        <position position="1"/>
    </location>
</feature>
<dbReference type="SUPFAM" id="SSF50978">
    <property type="entry name" value="WD40 repeat-like"/>
    <property type="match status" value="1"/>
</dbReference>